<dbReference type="Gene3D" id="3.10.20.30">
    <property type="match status" value="1"/>
</dbReference>
<dbReference type="SUPFAM" id="SSF63380">
    <property type="entry name" value="Riboflavin synthase domain-like"/>
    <property type="match status" value="1"/>
</dbReference>
<dbReference type="InterPro" id="IPR050415">
    <property type="entry name" value="MRET"/>
</dbReference>
<keyword evidence="3" id="KW-0479">Metal-binding</keyword>
<dbReference type="Gene3D" id="2.40.30.10">
    <property type="entry name" value="Translation factors"/>
    <property type="match status" value="1"/>
</dbReference>
<sequence>MDDLFPVIVKRRDNLTDEITRFEFVAEPGAQLPPFTAGAHIRVATPSGHLRTYSLNNDEAERDRYVIAVKREDTGRGGSLSMHDGLRPGARADISAPINLLPVVPAPGYLLIAGGIGITPILSIARKMRRERHENWRLLYLAKGPKEAAYLTELLSEDFRNHVTVHFSDRDGRIDVWPHLERQDKAHLYYCGPKGLMDHIYALTVHWPRSRVHSEEFTNVVSTLGNQPFQVRRASNGEIVDIPADKSIVEVFRQKGYKPKSSCETGTCRTCIVPMLGGEPDHRDLCLNEDERNRYFAPCVSRAAGDMITLDL</sequence>
<dbReference type="InterPro" id="IPR012675">
    <property type="entry name" value="Beta-grasp_dom_sf"/>
</dbReference>
<evidence type="ECO:0000256" key="5">
    <source>
        <dbReference type="ARBA" id="ARBA00023004"/>
    </source>
</evidence>
<keyword evidence="7" id="KW-0472">Membrane</keyword>
<dbReference type="InterPro" id="IPR036010">
    <property type="entry name" value="2Fe-2S_ferredoxin-like_sf"/>
</dbReference>
<dbReference type="Pfam" id="PF00111">
    <property type="entry name" value="Fer2"/>
    <property type="match status" value="1"/>
</dbReference>
<name>A0ABY1IQR9_9HYPH</name>
<evidence type="ECO:0000259" key="8">
    <source>
        <dbReference type="PROSITE" id="PS51085"/>
    </source>
</evidence>
<dbReference type="PANTHER" id="PTHR47354">
    <property type="entry name" value="NADH OXIDOREDUCTASE HCR"/>
    <property type="match status" value="1"/>
</dbReference>
<keyword evidence="7" id="KW-1133">Transmembrane helix</keyword>
<protein>
    <submittedName>
        <fullName evidence="10">Phthalate 4,5-dioxygenase reductase subunit</fullName>
    </submittedName>
</protein>
<dbReference type="InterPro" id="IPR001041">
    <property type="entry name" value="2Fe-2S_ferredoxin-type"/>
</dbReference>
<evidence type="ECO:0000256" key="6">
    <source>
        <dbReference type="ARBA" id="ARBA00023014"/>
    </source>
</evidence>
<keyword evidence="11" id="KW-1185">Reference proteome</keyword>
<feature type="domain" description="2Fe-2S ferredoxin-type" evidence="8">
    <location>
        <begin position="229"/>
        <end position="312"/>
    </location>
</feature>
<evidence type="ECO:0000256" key="3">
    <source>
        <dbReference type="ARBA" id="ARBA00022723"/>
    </source>
</evidence>
<evidence type="ECO:0000259" key="9">
    <source>
        <dbReference type="PROSITE" id="PS51384"/>
    </source>
</evidence>
<evidence type="ECO:0000313" key="11">
    <source>
        <dbReference type="Proteomes" id="UP000184290"/>
    </source>
</evidence>
<proteinExistence type="predicted"/>
<dbReference type="CDD" id="cd00207">
    <property type="entry name" value="fer2"/>
    <property type="match status" value="1"/>
</dbReference>
<reference evidence="10 11" key="1">
    <citation type="submission" date="2016-11" db="EMBL/GenBank/DDBJ databases">
        <authorList>
            <person name="Varghese N."/>
            <person name="Submissions S."/>
        </authorList>
    </citation>
    <scope>NUCLEOTIDE SEQUENCE [LARGE SCALE GENOMIC DNA]</scope>
    <source>
        <strain evidence="10 11">DSM 21988</strain>
    </source>
</reference>
<dbReference type="Pfam" id="PF00175">
    <property type="entry name" value="NAD_binding_1"/>
    <property type="match status" value="1"/>
</dbReference>
<dbReference type="InterPro" id="IPR017927">
    <property type="entry name" value="FAD-bd_FR_type"/>
</dbReference>
<gene>
    <name evidence="10" type="ORF">SAMN02745911_3740</name>
</gene>
<evidence type="ECO:0000313" key="10">
    <source>
        <dbReference type="EMBL" id="SHJ93458.1"/>
    </source>
</evidence>
<keyword evidence="2" id="KW-0001">2Fe-2S</keyword>
<comment type="caution">
    <text evidence="10">The sequence shown here is derived from an EMBL/GenBank/DDBJ whole genome shotgun (WGS) entry which is preliminary data.</text>
</comment>
<dbReference type="InterPro" id="IPR001433">
    <property type="entry name" value="OxRdtase_FAD/NAD-bd"/>
</dbReference>
<dbReference type="EMBL" id="FQZC01000005">
    <property type="protein sequence ID" value="SHJ93458.1"/>
    <property type="molecule type" value="Genomic_DNA"/>
</dbReference>
<evidence type="ECO:0000256" key="4">
    <source>
        <dbReference type="ARBA" id="ARBA00023002"/>
    </source>
</evidence>
<dbReference type="Proteomes" id="UP000184290">
    <property type="component" value="Unassembled WGS sequence"/>
</dbReference>
<evidence type="ECO:0000256" key="1">
    <source>
        <dbReference type="ARBA" id="ARBA00022630"/>
    </source>
</evidence>
<dbReference type="Gene3D" id="3.40.50.80">
    <property type="entry name" value="Nucleotide-binding domain of ferredoxin-NADP reductase (FNR) module"/>
    <property type="match status" value="1"/>
</dbReference>
<accession>A0ABY1IQR9</accession>
<feature type="transmembrane region" description="Helical" evidence="7">
    <location>
        <begin position="106"/>
        <end position="125"/>
    </location>
</feature>
<dbReference type="PRINTS" id="PR00409">
    <property type="entry name" value="PHDIOXRDTASE"/>
</dbReference>
<keyword evidence="4" id="KW-0560">Oxidoreductase</keyword>
<keyword evidence="6" id="KW-0411">Iron-sulfur</keyword>
<dbReference type="PROSITE" id="PS51085">
    <property type="entry name" value="2FE2S_FER_2"/>
    <property type="match status" value="1"/>
</dbReference>
<keyword evidence="5" id="KW-0408">Iron</keyword>
<feature type="domain" description="FAD-binding FR-type" evidence="9">
    <location>
        <begin position="2"/>
        <end position="104"/>
    </location>
</feature>
<dbReference type="PROSITE" id="PS51384">
    <property type="entry name" value="FAD_FR"/>
    <property type="match status" value="1"/>
</dbReference>
<dbReference type="RefSeq" id="WP_060609993.1">
    <property type="nucleotide sequence ID" value="NZ_FQZC01000005.1"/>
</dbReference>
<organism evidence="10 11">
    <name type="scientific">Aureimonas altamirensis DSM 21988</name>
    <dbReference type="NCBI Taxonomy" id="1121026"/>
    <lineage>
        <taxon>Bacteria</taxon>
        <taxon>Pseudomonadati</taxon>
        <taxon>Pseudomonadota</taxon>
        <taxon>Alphaproteobacteria</taxon>
        <taxon>Hyphomicrobiales</taxon>
        <taxon>Aurantimonadaceae</taxon>
        <taxon>Aureimonas</taxon>
    </lineage>
</organism>
<evidence type="ECO:0000256" key="7">
    <source>
        <dbReference type="SAM" id="Phobius"/>
    </source>
</evidence>
<keyword evidence="7" id="KW-0812">Transmembrane</keyword>
<dbReference type="SUPFAM" id="SSF52343">
    <property type="entry name" value="Ferredoxin reductase-like, C-terminal NADP-linked domain"/>
    <property type="match status" value="1"/>
</dbReference>
<evidence type="ECO:0000256" key="2">
    <source>
        <dbReference type="ARBA" id="ARBA00022714"/>
    </source>
</evidence>
<dbReference type="CDD" id="cd06185">
    <property type="entry name" value="PDR_like"/>
    <property type="match status" value="1"/>
</dbReference>
<dbReference type="InterPro" id="IPR039261">
    <property type="entry name" value="FNR_nucleotide-bd"/>
</dbReference>
<keyword evidence="1" id="KW-0285">Flavoprotein</keyword>
<dbReference type="InterPro" id="IPR017938">
    <property type="entry name" value="Riboflavin_synthase-like_b-brl"/>
</dbReference>
<dbReference type="PANTHER" id="PTHR47354:SF1">
    <property type="entry name" value="CARNITINE MONOOXYGENASE REDUCTASE SUBUNIT"/>
    <property type="match status" value="1"/>
</dbReference>
<dbReference type="SUPFAM" id="SSF54292">
    <property type="entry name" value="2Fe-2S ferredoxin-like"/>
    <property type="match status" value="1"/>
</dbReference>